<dbReference type="Pfam" id="PF00534">
    <property type="entry name" value="Glycos_transf_1"/>
    <property type="match status" value="1"/>
</dbReference>
<dbReference type="Pfam" id="PF08323">
    <property type="entry name" value="Glyco_transf_5"/>
    <property type="match status" value="1"/>
</dbReference>
<evidence type="ECO:0000256" key="2">
    <source>
        <dbReference type="ARBA" id="ARBA00002764"/>
    </source>
</evidence>
<dbReference type="AlphaFoldDB" id="A0A8J7Z563"/>
<evidence type="ECO:0000256" key="6">
    <source>
        <dbReference type="ARBA" id="ARBA00023056"/>
    </source>
</evidence>
<feature type="domain" description="Glycosyl transferase family 1" evidence="8">
    <location>
        <begin position="266"/>
        <end position="405"/>
    </location>
</feature>
<feature type="binding site" evidence="7">
    <location>
        <position position="15"/>
    </location>
    <ligand>
        <name>ADP-alpha-D-glucose</name>
        <dbReference type="ChEBI" id="CHEBI:57498"/>
    </ligand>
</feature>
<dbReference type="InterPro" id="IPR013534">
    <property type="entry name" value="Starch_synth_cat_dom"/>
</dbReference>
<comment type="similarity">
    <text evidence="3 7">Belongs to the glycosyltransferase 1 family. Bacterial/plant glycogen synthase subfamily.</text>
</comment>
<dbReference type="NCBIfam" id="NF001900">
    <property type="entry name" value="PRK00654.1-3"/>
    <property type="match status" value="1"/>
</dbReference>
<keyword evidence="4 7" id="KW-0328">Glycosyltransferase</keyword>
<keyword evidence="6 7" id="KW-0320">Glycogen biosynthesis</keyword>
<evidence type="ECO:0000313" key="11">
    <source>
        <dbReference type="Proteomes" id="UP000646053"/>
    </source>
</evidence>
<keyword evidence="5 7" id="KW-0808">Transferase</keyword>
<dbReference type="RefSeq" id="WP_162423902.1">
    <property type="nucleotide sequence ID" value="NZ_WVIE01000015.1"/>
</dbReference>
<evidence type="ECO:0000256" key="5">
    <source>
        <dbReference type="ARBA" id="ARBA00022679"/>
    </source>
</evidence>
<dbReference type="InterPro" id="IPR001296">
    <property type="entry name" value="Glyco_trans_1"/>
</dbReference>
<comment type="pathway">
    <text evidence="7">Glycan biosynthesis; glycogen biosynthesis.</text>
</comment>
<dbReference type="PANTHER" id="PTHR45825:SF11">
    <property type="entry name" value="ALPHA AMYLASE DOMAIN-CONTAINING PROTEIN"/>
    <property type="match status" value="1"/>
</dbReference>
<accession>A0A8J7Z563</accession>
<dbReference type="SUPFAM" id="SSF53756">
    <property type="entry name" value="UDP-Glycosyltransferase/glycogen phosphorylase"/>
    <property type="match status" value="1"/>
</dbReference>
<dbReference type="EC" id="2.4.1.21" evidence="7"/>
<evidence type="ECO:0000313" key="10">
    <source>
        <dbReference type="EMBL" id="NDJ18376.1"/>
    </source>
</evidence>
<feature type="domain" description="Starch synthase catalytic" evidence="9">
    <location>
        <begin position="2"/>
        <end position="215"/>
    </location>
</feature>
<evidence type="ECO:0000259" key="8">
    <source>
        <dbReference type="Pfam" id="PF00534"/>
    </source>
</evidence>
<name>A0A8J7Z563_9CYAN</name>
<comment type="function">
    <text evidence="2 7">Synthesizes alpha-1,4-glucan chains using ADP-glucose.</text>
</comment>
<evidence type="ECO:0000256" key="1">
    <source>
        <dbReference type="ARBA" id="ARBA00001478"/>
    </source>
</evidence>
<dbReference type="GO" id="GO:0004373">
    <property type="term" value="F:alpha-1,4-glucan glucosyltransferase (UDP-glucose donor) activity"/>
    <property type="evidence" value="ECO:0007669"/>
    <property type="project" value="InterPro"/>
</dbReference>
<evidence type="ECO:0000256" key="3">
    <source>
        <dbReference type="ARBA" id="ARBA00010281"/>
    </source>
</evidence>
<evidence type="ECO:0000259" key="9">
    <source>
        <dbReference type="Pfam" id="PF08323"/>
    </source>
</evidence>
<gene>
    <name evidence="7 10" type="primary">glgA</name>
    <name evidence="10" type="ORF">GS601_13920</name>
</gene>
<comment type="caution">
    <text evidence="10">The sequence shown here is derived from an EMBL/GenBank/DDBJ whole genome shotgun (WGS) entry which is preliminary data.</text>
</comment>
<dbReference type="PANTHER" id="PTHR45825">
    <property type="entry name" value="GRANULE-BOUND STARCH SYNTHASE 1, CHLOROPLASTIC/AMYLOPLASTIC"/>
    <property type="match status" value="1"/>
</dbReference>
<sequence length="471" mass="53711">MRILFVAAEVAPIAKVGGMGDVAGALPKVLRSMGHDVRIFMPYYGFLNDKIEIPKEPIWKGAAMFNPFAVYETVLPDSDVPLYLFGHPVFDPRRIYSGEDEDWRFTFFANGAAEFAWNYWKPQIIHCHDWHTGMIPVWMHQDPDIATVFTIHNLAYQGPWRWKLEQMTWCPWYMQGHNTMAAAVQFANWVNTVSPTYAEQIKTPAYGETLEGLLSFISGKVSGIVNGIDTEAYDPAVDKTIAKPFGVDSLDHRKANKIALQEEVGLEINSKAFLIGMVTRLVEQKGLDLVIQTLDRFMAYTDSQFILLGTGDRYYETQMWQLSAKYPGRMSVFLLYNDPLARRIYAGSDAFLMPSRFEPCGISQMLALRYGCVPIVRRTGGLVDTVSPHDPENHAGTGYAFDRYEPLDLFTCMVRAWEGFRFKPYWKELQARGMQQNFSWEKSAIEYVKLYHTVTGLPPEQPARTIPRGSR</sequence>
<dbReference type="InterPro" id="IPR011835">
    <property type="entry name" value="GS/SS"/>
</dbReference>
<comment type="catalytic activity">
    <reaction evidence="1 7">
        <text>[(1-&gt;4)-alpha-D-glucosyl](n) + ADP-alpha-D-glucose = [(1-&gt;4)-alpha-D-glucosyl](n+1) + ADP + H(+)</text>
        <dbReference type="Rhea" id="RHEA:18189"/>
        <dbReference type="Rhea" id="RHEA-COMP:9584"/>
        <dbReference type="Rhea" id="RHEA-COMP:9587"/>
        <dbReference type="ChEBI" id="CHEBI:15378"/>
        <dbReference type="ChEBI" id="CHEBI:15444"/>
        <dbReference type="ChEBI" id="CHEBI:57498"/>
        <dbReference type="ChEBI" id="CHEBI:456216"/>
        <dbReference type="EC" id="2.4.1.21"/>
    </reaction>
</comment>
<protein>
    <recommendedName>
        <fullName evidence="7">Glycogen synthase</fullName>
        <ecNumber evidence="7">2.4.1.21</ecNumber>
    </recommendedName>
    <alternativeName>
        <fullName evidence="7">Starch [bacterial glycogen] synthase</fullName>
    </alternativeName>
</protein>
<organism evidence="10 11">
    <name type="scientific">Myxacorys almedinensis A</name>
    <dbReference type="NCBI Taxonomy" id="2690445"/>
    <lineage>
        <taxon>Bacteria</taxon>
        <taxon>Bacillati</taxon>
        <taxon>Cyanobacteriota</taxon>
        <taxon>Cyanophyceae</taxon>
        <taxon>Leptolyngbyales</taxon>
        <taxon>Leptolyngbyaceae</taxon>
        <taxon>Myxacorys</taxon>
        <taxon>Myxacorys almedinensis</taxon>
    </lineage>
</organism>
<dbReference type="EMBL" id="WVIE01000015">
    <property type="protein sequence ID" value="NDJ18376.1"/>
    <property type="molecule type" value="Genomic_DNA"/>
</dbReference>
<keyword evidence="11" id="KW-1185">Reference proteome</keyword>
<dbReference type="Gene3D" id="3.40.50.2000">
    <property type="entry name" value="Glycogen Phosphorylase B"/>
    <property type="match status" value="2"/>
</dbReference>
<dbReference type="HAMAP" id="MF_00484">
    <property type="entry name" value="Glycogen_synth"/>
    <property type="match status" value="1"/>
</dbReference>
<evidence type="ECO:0000256" key="7">
    <source>
        <dbReference type="HAMAP-Rule" id="MF_00484"/>
    </source>
</evidence>
<dbReference type="Proteomes" id="UP000646053">
    <property type="component" value="Unassembled WGS sequence"/>
</dbReference>
<dbReference type="NCBIfam" id="TIGR02095">
    <property type="entry name" value="glgA"/>
    <property type="match status" value="1"/>
</dbReference>
<dbReference type="UniPathway" id="UPA00164"/>
<dbReference type="GO" id="GO:0005978">
    <property type="term" value="P:glycogen biosynthetic process"/>
    <property type="evidence" value="ECO:0007669"/>
    <property type="project" value="UniProtKB-UniRule"/>
</dbReference>
<dbReference type="CDD" id="cd03791">
    <property type="entry name" value="GT5_Glycogen_synthase_DULL1-like"/>
    <property type="match status" value="1"/>
</dbReference>
<dbReference type="GO" id="GO:0009011">
    <property type="term" value="F:alpha-1,4-glucan glucosyltransferase (ADP-glucose donor) activity"/>
    <property type="evidence" value="ECO:0007669"/>
    <property type="project" value="UniProtKB-UniRule"/>
</dbReference>
<reference evidence="10" key="1">
    <citation type="submission" date="2019-12" db="EMBL/GenBank/DDBJ databases">
        <title>High-Quality draft genome sequences of three cyanobacteria isolated from the limestone walls of the Old Cathedral of Coimbra.</title>
        <authorList>
            <person name="Tiago I."/>
            <person name="Soares F."/>
            <person name="Portugal A."/>
        </authorList>
    </citation>
    <scope>NUCLEOTIDE SEQUENCE</scope>
    <source>
        <strain evidence="10">A</strain>
    </source>
</reference>
<proteinExistence type="inferred from homology"/>
<evidence type="ECO:0000256" key="4">
    <source>
        <dbReference type="ARBA" id="ARBA00022676"/>
    </source>
</evidence>